<evidence type="ECO:0000313" key="1">
    <source>
        <dbReference type="EMBL" id="KAI4824732.1"/>
    </source>
</evidence>
<comment type="caution">
    <text evidence="1">The sequence shown here is derived from an EMBL/GenBank/DDBJ whole genome shotgun (WGS) entry which is preliminary data.</text>
</comment>
<dbReference type="EMBL" id="CM043791">
    <property type="protein sequence ID" value="KAI4824732.1"/>
    <property type="molecule type" value="Genomic_DNA"/>
</dbReference>
<gene>
    <name evidence="1" type="ORF">KUCAC02_013227</name>
</gene>
<evidence type="ECO:0000313" key="2">
    <source>
        <dbReference type="Proteomes" id="UP001057452"/>
    </source>
</evidence>
<keyword evidence="2" id="KW-1185">Reference proteome</keyword>
<feature type="non-terminal residue" evidence="1">
    <location>
        <position position="116"/>
    </location>
</feature>
<proteinExistence type="predicted"/>
<protein>
    <submittedName>
        <fullName evidence="1">Uncharacterized protein</fullName>
    </submittedName>
</protein>
<dbReference type="Proteomes" id="UP001057452">
    <property type="component" value="Chromosome 7"/>
</dbReference>
<feature type="non-terminal residue" evidence="1">
    <location>
        <position position="1"/>
    </location>
</feature>
<accession>A0ACB9XD33</accession>
<reference evidence="1" key="1">
    <citation type="submission" date="2022-05" db="EMBL/GenBank/DDBJ databases">
        <title>Chromosome-level genome of Chaenocephalus aceratus.</title>
        <authorList>
            <person name="Park H."/>
        </authorList>
    </citation>
    <scope>NUCLEOTIDE SEQUENCE</scope>
    <source>
        <strain evidence="1">KU_202001</strain>
    </source>
</reference>
<organism evidence="1 2">
    <name type="scientific">Chaenocephalus aceratus</name>
    <name type="common">Blackfin icefish</name>
    <name type="synonym">Chaenichthys aceratus</name>
    <dbReference type="NCBI Taxonomy" id="36190"/>
    <lineage>
        <taxon>Eukaryota</taxon>
        <taxon>Metazoa</taxon>
        <taxon>Chordata</taxon>
        <taxon>Craniata</taxon>
        <taxon>Vertebrata</taxon>
        <taxon>Euteleostomi</taxon>
        <taxon>Actinopterygii</taxon>
        <taxon>Neopterygii</taxon>
        <taxon>Teleostei</taxon>
        <taxon>Neoteleostei</taxon>
        <taxon>Acanthomorphata</taxon>
        <taxon>Eupercaria</taxon>
        <taxon>Perciformes</taxon>
        <taxon>Notothenioidei</taxon>
        <taxon>Channichthyidae</taxon>
        <taxon>Chaenocephalus</taxon>
    </lineage>
</organism>
<name>A0ACB9XD33_CHAAC</name>
<sequence>NQSAVSTAHPSNLEFSAPSEGVKVRKSVSSSVVEKSVTGVFGKILIKLPRDVSVEQMFAETLEPMATAQSSSPKPHKSISQFVDVQPRAVKLAPDKPADDRGQSGGDTLVCSRKSC</sequence>